<accession>A0AAV7FAH3</accession>
<proteinExistence type="predicted"/>
<organism evidence="4 5">
    <name type="scientific">Aristolochia fimbriata</name>
    <name type="common">White veined hardy Dutchman's pipe vine</name>
    <dbReference type="NCBI Taxonomy" id="158543"/>
    <lineage>
        <taxon>Eukaryota</taxon>
        <taxon>Viridiplantae</taxon>
        <taxon>Streptophyta</taxon>
        <taxon>Embryophyta</taxon>
        <taxon>Tracheophyta</taxon>
        <taxon>Spermatophyta</taxon>
        <taxon>Magnoliopsida</taxon>
        <taxon>Magnoliidae</taxon>
        <taxon>Piperales</taxon>
        <taxon>Aristolochiaceae</taxon>
        <taxon>Aristolochia</taxon>
    </lineage>
</organism>
<keyword evidence="5" id="KW-1185">Reference proteome</keyword>
<evidence type="ECO:0000256" key="1">
    <source>
        <dbReference type="SAM" id="MobiDB-lite"/>
    </source>
</evidence>
<dbReference type="PANTHER" id="PTHR31973">
    <property type="entry name" value="POLYPROTEIN, PUTATIVE-RELATED"/>
    <property type="match status" value="1"/>
</dbReference>
<gene>
    <name evidence="4" type="ORF">H6P81_002698</name>
</gene>
<dbReference type="Proteomes" id="UP000825729">
    <property type="component" value="Unassembled WGS sequence"/>
</dbReference>
<dbReference type="Pfam" id="PF10551">
    <property type="entry name" value="MULE"/>
    <property type="match status" value="1"/>
</dbReference>
<evidence type="ECO:0008006" key="6">
    <source>
        <dbReference type="Google" id="ProtNLM"/>
    </source>
</evidence>
<sequence length="607" mass="68585">MSLESGLGKLKHGFQSMLVLFVKRDTYPYEMDNRRSFENVGGTGEGAVMVYGRQAPAEGDERVEGPIVEFIPKESGEDVWPDPVAKEIEEEEEVEFPLPTMGVPPLEENDEPYPDSWIGVMDMDEIYTNTMVPGVDEDNVPPPVGVGVDQRAWRARNKALVVVFGGWEESYNLLPQFFKAIKDTNRATSFDGDNRLFPLAFVIVEKESIDTWIWFISCLARQVVRGRSPMCIISDRHIGIIRTVADIFPHPHRHRFCIRYIIANLKKRYNVKDLDKMVWRRERATQITTHLCPSVDAHLRTAVEGVRHLHVVPYGDGIFQAGEHKKYLGARRSSGTPPAEARKVGRPMSTRIRNSMDWRDDSGRYLCCNCKQPGHNKRACKTPSTDNAESSRAGLVIGNVVMANTPLLYDQDSHRSEAMWHGEDPRCLECTKHFQTLRHWPMDERMLPYIEAIERWRSKTNTFHLANDEMTITLEDVVVLLGERVDGFAMTGSTRGDWMELARVLLGVELPPAVGVGTSTYWTSNIPRGTGTAGWPFGFQVERPTDECHKPLWKPGAIQDRVEPLAELSGELGRIGRHTTVITSLGGRYERSLLLRAAGQTPQTCSQ</sequence>
<evidence type="ECO:0000259" key="2">
    <source>
        <dbReference type="Pfam" id="PF10536"/>
    </source>
</evidence>
<dbReference type="Pfam" id="PF10536">
    <property type="entry name" value="PMD"/>
    <property type="match status" value="1"/>
</dbReference>
<evidence type="ECO:0000313" key="4">
    <source>
        <dbReference type="EMBL" id="KAG9458190.1"/>
    </source>
</evidence>
<dbReference type="InterPro" id="IPR019557">
    <property type="entry name" value="AminoTfrase-like_pln_mobile"/>
</dbReference>
<feature type="domain" description="Aminotransferase-like plant mobile" evidence="2">
    <location>
        <begin position="451"/>
        <end position="504"/>
    </location>
</feature>
<dbReference type="AlphaFoldDB" id="A0AAV7FAH3"/>
<evidence type="ECO:0000259" key="3">
    <source>
        <dbReference type="Pfam" id="PF10551"/>
    </source>
</evidence>
<name>A0AAV7FAH3_ARIFI</name>
<comment type="caution">
    <text evidence="4">The sequence shown here is derived from an EMBL/GenBank/DDBJ whole genome shotgun (WGS) entry which is preliminary data.</text>
</comment>
<feature type="region of interest" description="Disordered" evidence="1">
    <location>
        <begin position="89"/>
        <end position="108"/>
    </location>
</feature>
<dbReference type="InterPro" id="IPR018289">
    <property type="entry name" value="MULE_transposase_dom"/>
</dbReference>
<dbReference type="EMBL" id="JAINDJ010000002">
    <property type="protein sequence ID" value="KAG9458190.1"/>
    <property type="molecule type" value="Genomic_DNA"/>
</dbReference>
<dbReference type="PANTHER" id="PTHR31973:SF195">
    <property type="entry name" value="MUDR FAMILY TRANSPOSASE"/>
    <property type="match status" value="1"/>
</dbReference>
<feature type="domain" description="MULE transposase" evidence="3">
    <location>
        <begin position="187"/>
        <end position="264"/>
    </location>
</feature>
<protein>
    <recommendedName>
        <fullName evidence="6">CCHC-type domain-containing protein</fullName>
    </recommendedName>
</protein>
<evidence type="ECO:0000313" key="5">
    <source>
        <dbReference type="Proteomes" id="UP000825729"/>
    </source>
</evidence>
<reference evidence="4 5" key="1">
    <citation type="submission" date="2021-07" db="EMBL/GenBank/DDBJ databases">
        <title>The Aristolochia fimbriata genome: insights into angiosperm evolution, floral development and chemical biosynthesis.</title>
        <authorList>
            <person name="Jiao Y."/>
        </authorList>
    </citation>
    <scope>NUCLEOTIDE SEQUENCE [LARGE SCALE GENOMIC DNA]</scope>
    <source>
        <strain evidence="4">IBCAS-2021</strain>
        <tissue evidence="4">Leaf</tissue>
    </source>
</reference>